<protein>
    <submittedName>
        <fullName evidence="1">Uncharacterized protein</fullName>
    </submittedName>
</protein>
<proteinExistence type="predicted"/>
<sequence>MSESKIVKGIAAEISPDLLERLEKTFSLERAVYKPGDAFVDVAYRAGEANVVEWIKRHARTTVTPI</sequence>
<evidence type="ECO:0000313" key="1">
    <source>
        <dbReference type="EMBL" id="QIG73137.1"/>
    </source>
</evidence>
<evidence type="ECO:0000313" key="2">
    <source>
        <dbReference type="Proteomes" id="UP000642258"/>
    </source>
</evidence>
<accession>A0A7S5R8P3</accession>
<name>A0A7S5R8P3_9CAUD</name>
<reference evidence="1 2" key="1">
    <citation type="submission" date="2020-01" db="EMBL/GenBank/DDBJ databases">
        <title>Patterns of diversity and host range of bacteriophage communities associated with bean-nodulatin bacteria.</title>
        <authorList>
            <person name="Vann Cauwenberghe J."/>
            <person name="Santamaria R.I."/>
            <person name="Bustos P."/>
            <person name="Juarez S."/>
            <person name="Gonzalez V."/>
        </authorList>
    </citation>
    <scope>NUCLEOTIDE SEQUENCE [LARGE SCALE GENOMIC DNA]</scope>
</reference>
<dbReference type="Proteomes" id="UP000642258">
    <property type="component" value="Segment"/>
</dbReference>
<organism evidence="1 2">
    <name type="scientific">Rhizobium phage RHph_N37</name>
    <dbReference type="NCBI Taxonomy" id="2509749"/>
    <lineage>
        <taxon>Viruses</taxon>
        <taxon>Duplodnaviria</taxon>
        <taxon>Heunggongvirae</taxon>
        <taxon>Uroviricota</taxon>
        <taxon>Caudoviricetes</taxon>
        <taxon>Autographivirales</taxon>
        <taxon>Dunnvirinae</taxon>
        <taxon>Cuernavacavirus</taxon>
        <taxon>Cuernavacavirus RHphN37</taxon>
    </lineage>
</organism>
<dbReference type="EMBL" id="MN988528">
    <property type="protein sequence ID" value="QIG73137.1"/>
    <property type="molecule type" value="Genomic_DNA"/>
</dbReference>
<keyword evidence="2" id="KW-1185">Reference proteome</keyword>
<gene>
    <name evidence="1" type="ORF">EVC00_031</name>
</gene>